<feature type="non-terminal residue" evidence="2">
    <location>
        <position position="138"/>
    </location>
</feature>
<protein>
    <submittedName>
        <fullName evidence="2">Uncharacterized protein</fullName>
    </submittedName>
</protein>
<sequence>MASIQSLWQLLENLPKTLPEPSLSSYNFAIDPEFTKDEGLEAAINRQLEITIGHRAHNPKLRERGHGILAVIPLFEQAATANRGQVPGLVQLWIEFLAQVATEAQADKGELPAPTSKDVLDDSSDEEEGPTRKRARAN</sequence>
<accession>A0A067M5X2</accession>
<dbReference type="AlphaFoldDB" id="A0A067M5X2"/>
<name>A0A067M5X2_BOTB1</name>
<proteinExistence type="predicted"/>
<organism evidence="2 3">
    <name type="scientific">Botryobasidium botryosum (strain FD-172 SS1)</name>
    <dbReference type="NCBI Taxonomy" id="930990"/>
    <lineage>
        <taxon>Eukaryota</taxon>
        <taxon>Fungi</taxon>
        <taxon>Dikarya</taxon>
        <taxon>Basidiomycota</taxon>
        <taxon>Agaricomycotina</taxon>
        <taxon>Agaricomycetes</taxon>
        <taxon>Cantharellales</taxon>
        <taxon>Botryobasidiaceae</taxon>
        <taxon>Botryobasidium</taxon>
    </lineage>
</organism>
<dbReference type="EMBL" id="KL198060">
    <property type="protein sequence ID" value="KDQ11173.1"/>
    <property type="molecule type" value="Genomic_DNA"/>
</dbReference>
<keyword evidence="3" id="KW-1185">Reference proteome</keyword>
<evidence type="ECO:0000313" key="2">
    <source>
        <dbReference type="EMBL" id="KDQ11173.1"/>
    </source>
</evidence>
<feature type="region of interest" description="Disordered" evidence="1">
    <location>
        <begin position="105"/>
        <end position="138"/>
    </location>
</feature>
<dbReference type="HOGENOM" id="CLU_1859950_0_0_1"/>
<dbReference type="Proteomes" id="UP000027195">
    <property type="component" value="Unassembled WGS sequence"/>
</dbReference>
<evidence type="ECO:0000313" key="3">
    <source>
        <dbReference type="Proteomes" id="UP000027195"/>
    </source>
</evidence>
<reference evidence="3" key="1">
    <citation type="journal article" date="2014" name="Proc. Natl. Acad. Sci. U.S.A.">
        <title>Extensive sampling of basidiomycete genomes demonstrates inadequacy of the white-rot/brown-rot paradigm for wood decay fungi.</title>
        <authorList>
            <person name="Riley R."/>
            <person name="Salamov A.A."/>
            <person name="Brown D.W."/>
            <person name="Nagy L.G."/>
            <person name="Floudas D."/>
            <person name="Held B.W."/>
            <person name="Levasseur A."/>
            <person name="Lombard V."/>
            <person name="Morin E."/>
            <person name="Otillar R."/>
            <person name="Lindquist E.A."/>
            <person name="Sun H."/>
            <person name="LaButti K.M."/>
            <person name="Schmutz J."/>
            <person name="Jabbour D."/>
            <person name="Luo H."/>
            <person name="Baker S.E."/>
            <person name="Pisabarro A.G."/>
            <person name="Walton J.D."/>
            <person name="Blanchette R.A."/>
            <person name="Henrissat B."/>
            <person name="Martin F."/>
            <person name="Cullen D."/>
            <person name="Hibbett D.S."/>
            <person name="Grigoriev I.V."/>
        </authorList>
    </citation>
    <scope>NUCLEOTIDE SEQUENCE [LARGE SCALE GENOMIC DNA]</scope>
    <source>
        <strain evidence="3">FD-172 SS1</strain>
    </source>
</reference>
<gene>
    <name evidence="2" type="ORF">BOTBODRAFT_46510</name>
</gene>
<evidence type="ECO:0000256" key="1">
    <source>
        <dbReference type="SAM" id="MobiDB-lite"/>
    </source>
</evidence>
<dbReference type="OrthoDB" id="3236755at2759"/>
<dbReference type="InParanoid" id="A0A067M5X2"/>